<dbReference type="AlphaFoldDB" id="A0A433TXD0"/>
<proteinExistence type="predicted"/>
<feature type="transmembrane region" description="Helical" evidence="1">
    <location>
        <begin position="44"/>
        <end position="64"/>
    </location>
</feature>
<sequence>MGSFKVVVVEEEDVLVVVVVVDVGGGGGAGGGVVVVVKYIQRRGFFTWILVFLIPFKSLNTAALERLAQVVSIRDLLKPSAIVLFTLSPNPPGPELEVTDDAVIRPGRVLVFLPAAAGHDSVAVAAVHPAAALLALARVVTRPLCGQGGGVEGELKERIRTNSLDSSWLERLWIVVHLVGDTLVSSSRTSSRSITQTSLGLQQPASLVHSSFVAEHFKGGEGVGHV</sequence>
<evidence type="ECO:0000256" key="1">
    <source>
        <dbReference type="SAM" id="Phobius"/>
    </source>
</evidence>
<evidence type="ECO:0000313" key="2">
    <source>
        <dbReference type="EMBL" id="RUS86240.1"/>
    </source>
</evidence>
<organism evidence="2 3">
    <name type="scientific">Elysia chlorotica</name>
    <name type="common">Eastern emerald elysia</name>
    <name type="synonym">Sea slug</name>
    <dbReference type="NCBI Taxonomy" id="188477"/>
    <lineage>
        <taxon>Eukaryota</taxon>
        <taxon>Metazoa</taxon>
        <taxon>Spiralia</taxon>
        <taxon>Lophotrochozoa</taxon>
        <taxon>Mollusca</taxon>
        <taxon>Gastropoda</taxon>
        <taxon>Heterobranchia</taxon>
        <taxon>Euthyneura</taxon>
        <taxon>Panpulmonata</taxon>
        <taxon>Sacoglossa</taxon>
        <taxon>Placobranchoidea</taxon>
        <taxon>Plakobranchidae</taxon>
        <taxon>Elysia</taxon>
    </lineage>
</organism>
<protein>
    <submittedName>
        <fullName evidence="2">Uncharacterized protein</fullName>
    </submittedName>
</protein>
<dbReference type="Proteomes" id="UP000271974">
    <property type="component" value="Unassembled WGS sequence"/>
</dbReference>
<keyword evidence="1" id="KW-0472">Membrane</keyword>
<dbReference type="EMBL" id="RQTK01000145">
    <property type="protein sequence ID" value="RUS86240.1"/>
    <property type="molecule type" value="Genomic_DNA"/>
</dbReference>
<keyword evidence="1" id="KW-1133">Transmembrane helix</keyword>
<accession>A0A433TXD0</accession>
<feature type="transmembrane region" description="Helical" evidence="1">
    <location>
        <begin position="14"/>
        <end position="37"/>
    </location>
</feature>
<name>A0A433TXD0_ELYCH</name>
<reference evidence="2 3" key="1">
    <citation type="submission" date="2019-01" db="EMBL/GenBank/DDBJ databases">
        <title>A draft genome assembly of the solar-powered sea slug Elysia chlorotica.</title>
        <authorList>
            <person name="Cai H."/>
            <person name="Li Q."/>
            <person name="Fang X."/>
            <person name="Li J."/>
            <person name="Curtis N.E."/>
            <person name="Altenburger A."/>
            <person name="Shibata T."/>
            <person name="Feng M."/>
            <person name="Maeda T."/>
            <person name="Schwartz J.A."/>
            <person name="Shigenobu S."/>
            <person name="Lundholm N."/>
            <person name="Nishiyama T."/>
            <person name="Yang H."/>
            <person name="Hasebe M."/>
            <person name="Li S."/>
            <person name="Pierce S.K."/>
            <person name="Wang J."/>
        </authorList>
    </citation>
    <scope>NUCLEOTIDE SEQUENCE [LARGE SCALE GENOMIC DNA]</scope>
    <source>
        <strain evidence="2">EC2010</strain>
        <tissue evidence="2">Whole organism of an adult</tissue>
    </source>
</reference>
<keyword evidence="3" id="KW-1185">Reference proteome</keyword>
<gene>
    <name evidence="2" type="ORF">EGW08_005982</name>
</gene>
<evidence type="ECO:0000313" key="3">
    <source>
        <dbReference type="Proteomes" id="UP000271974"/>
    </source>
</evidence>
<comment type="caution">
    <text evidence="2">The sequence shown here is derived from an EMBL/GenBank/DDBJ whole genome shotgun (WGS) entry which is preliminary data.</text>
</comment>
<keyword evidence="1" id="KW-0812">Transmembrane</keyword>